<evidence type="ECO:0000256" key="1">
    <source>
        <dbReference type="ARBA" id="ARBA00022553"/>
    </source>
</evidence>
<dbReference type="GO" id="GO:0003677">
    <property type="term" value="F:DNA binding"/>
    <property type="evidence" value="ECO:0007669"/>
    <property type="project" value="UniProtKB-KW"/>
</dbReference>
<gene>
    <name evidence="8" type="ORF">SAMN04489716_4764</name>
</gene>
<dbReference type="EMBL" id="LT629758">
    <property type="protein sequence ID" value="SDT59800.1"/>
    <property type="molecule type" value="Genomic_DNA"/>
</dbReference>
<dbReference type="SUPFAM" id="SSF52172">
    <property type="entry name" value="CheY-like"/>
    <property type="match status" value="1"/>
</dbReference>
<evidence type="ECO:0000259" key="7">
    <source>
        <dbReference type="PROSITE" id="PS50110"/>
    </source>
</evidence>
<keyword evidence="3" id="KW-0805">Transcription regulation</keyword>
<dbReference type="InterPro" id="IPR011006">
    <property type="entry name" value="CheY-like_superfamily"/>
</dbReference>
<dbReference type="FunFam" id="3.40.50.2300:FF:000001">
    <property type="entry name" value="DNA-binding response regulator PhoB"/>
    <property type="match status" value="1"/>
</dbReference>
<dbReference type="STRING" id="113562.SAMN04489716_4764"/>
<keyword evidence="1 6" id="KW-0597">Phosphoprotein</keyword>
<dbReference type="PANTHER" id="PTHR44591:SF3">
    <property type="entry name" value="RESPONSE REGULATORY DOMAIN-CONTAINING PROTEIN"/>
    <property type="match status" value="1"/>
</dbReference>
<dbReference type="RefSeq" id="WP_197685975.1">
    <property type="nucleotide sequence ID" value="NZ_BOMJ01000038.1"/>
</dbReference>
<dbReference type="InterPro" id="IPR050595">
    <property type="entry name" value="Bact_response_regulator"/>
</dbReference>
<dbReference type="SMART" id="SM00448">
    <property type="entry name" value="REC"/>
    <property type="match status" value="1"/>
</dbReference>
<evidence type="ECO:0000256" key="5">
    <source>
        <dbReference type="ARBA" id="ARBA00023163"/>
    </source>
</evidence>
<feature type="domain" description="Response regulatory" evidence="7">
    <location>
        <begin position="19"/>
        <end position="135"/>
    </location>
</feature>
<name>A0A1H2BN90_9ACTN</name>
<dbReference type="Proteomes" id="UP000198688">
    <property type="component" value="Chromosome I"/>
</dbReference>
<dbReference type="AlphaFoldDB" id="A0A1H2BN90"/>
<dbReference type="InterPro" id="IPR001789">
    <property type="entry name" value="Sig_transdc_resp-reg_receiver"/>
</dbReference>
<dbReference type="PROSITE" id="PS50110">
    <property type="entry name" value="RESPONSE_REGULATORY"/>
    <property type="match status" value="1"/>
</dbReference>
<reference evidence="8 9" key="1">
    <citation type="submission" date="2016-10" db="EMBL/GenBank/DDBJ databases">
        <authorList>
            <person name="de Groot N.N."/>
        </authorList>
    </citation>
    <scope>NUCLEOTIDE SEQUENCE [LARGE SCALE GENOMIC DNA]</scope>
    <source>
        <strain evidence="8 9">DSM 43941</strain>
    </source>
</reference>
<keyword evidence="2" id="KW-0902">Two-component regulatory system</keyword>
<evidence type="ECO:0000256" key="4">
    <source>
        <dbReference type="ARBA" id="ARBA00023125"/>
    </source>
</evidence>
<dbReference type="Gene3D" id="3.40.50.2300">
    <property type="match status" value="1"/>
</dbReference>
<feature type="modified residue" description="4-aspartylphosphate" evidence="6">
    <location>
        <position position="68"/>
    </location>
</feature>
<organism evidence="8 9">
    <name type="scientific">Actinoplanes derwentensis</name>
    <dbReference type="NCBI Taxonomy" id="113562"/>
    <lineage>
        <taxon>Bacteria</taxon>
        <taxon>Bacillati</taxon>
        <taxon>Actinomycetota</taxon>
        <taxon>Actinomycetes</taxon>
        <taxon>Micromonosporales</taxon>
        <taxon>Micromonosporaceae</taxon>
        <taxon>Actinoplanes</taxon>
    </lineage>
</organism>
<accession>A0A1H2BN90</accession>
<evidence type="ECO:0000256" key="3">
    <source>
        <dbReference type="ARBA" id="ARBA00023015"/>
    </source>
</evidence>
<keyword evidence="9" id="KW-1185">Reference proteome</keyword>
<evidence type="ECO:0000256" key="6">
    <source>
        <dbReference type="PROSITE-ProRule" id="PRU00169"/>
    </source>
</evidence>
<dbReference type="PANTHER" id="PTHR44591">
    <property type="entry name" value="STRESS RESPONSE REGULATOR PROTEIN 1"/>
    <property type="match status" value="1"/>
</dbReference>
<protein>
    <submittedName>
        <fullName evidence="8">Response regulator receiver domain-containing protein</fullName>
    </submittedName>
</protein>
<keyword evidence="4" id="KW-0238">DNA-binding</keyword>
<evidence type="ECO:0000313" key="8">
    <source>
        <dbReference type="EMBL" id="SDT59800.1"/>
    </source>
</evidence>
<dbReference type="GO" id="GO:0000160">
    <property type="term" value="P:phosphorelay signal transduction system"/>
    <property type="evidence" value="ECO:0007669"/>
    <property type="project" value="UniProtKB-KW"/>
</dbReference>
<evidence type="ECO:0000313" key="9">
    <source>
        <dbReference type="Proteomes" id="UP000198688"/>
    </source>
</evidence>
<proteinExistence type="predicted"/>
<evidence type="ECO:0000256" key="2">
    <source>
        <dbReference type="ARBA" id="ARBA00023012"/>
    </source>
</evidence>
<keyword evidence="5" id="KW-0804">Transcription</keyword>
<dbReference type="Pfam" id="PF00072">
    <property type="entry name" value="Response_reg"/>
    <property type="match status" value="1"/>
</dbReference>
<sequence>MTAMLDIAPVLPRTGTGQLVLVVDDDEDVRDLVTFKLQMAGYRTATAGDGCTALTIVNEALPDLVVLDIAMPGMDGLSVCYKMHAEPATAEIPVIVLSGMATETDIELAYVSGAEEYMPKPVNTGELVRRVRWLLPDRH</sequence>